<keyword evidence="8" id="KW-1185">Reference proteome</keyword>
<dbReference type="Pfam" id="PF00447">
    <property type="entry name" value="HSF_DNA-bind"/>
    <property type="match status" value="1"/>
</dbReference>
<evidence type="ECO:0000256" key="3">
    <source>
        <dbReference type="ARBA" id="ARBA00023242"/>
    </source>
</evidence>
<keyword evidence="2" id="KW-0238">DNA-binding</keyword>
<evidence type="ECO:0000313" key="8">
    <source>
        <dbReference type="Proteomes" id="UP001516023"/>
    </source>
</evidence>
<dbReference type="InterPro" id="IPR036390">
    <property type="entry name" value="WH_DNA-bd_sf"/>
</dbReference>
<evidence type="ECO:0000256" key="2">
    <source>
        <dbReference type="ARBA" id="ARBA00023125"/>
    </source>
</evidence>
<organism evidence="7 8">
    <name type="scientific">Cyclotella cryptica</name>
    <dbReference type="NCBI Taxonomy" id="29204"/>
    <lineage>
        <taxon>Eukaryota</taxon>
        <taxon>Sar</taxon>
        <taxon>Stramenopiles</taxon>
        <taxon>Ochrophyta</taxon>
        <taxon>Bacillariophyta</taxon>
        <taxon>Coscinodiscophyceae</taxon>
        <taxon>Thalassiosirophycidae</taxon>
        <taxon>Stephanodiscales</taxon>
        <taxon>Stephanodiscaceae</taxon>
        <taxon>Cyclotella</taxon>
    </lineage>
</organism>
<gene>
    <name evidence="7" type="ORF">HJC23_005592</name>
</gene>
<keyword evidence="3" id="KW-0539">Nucleus</keyword>
<dbReference type="FunFam" id="1.10.10.10:FF:000479">
    <property type="entry name" value="Predicted protein"/>
    <property type="match status" value="1"/>
</dbReference>
<name>A0ABD3PQ49_9STRA</name>
<sequence length="603" mass="70743">MSKRDTESEGPPLPASLPRKKRVVRATLIDHTYTDYSTYRITNTDDSNEGRCSTDNFPRKLHYILSRPEYHHIISWMPHGRAWKIWNRELLVSVVCKEQFKHEKFESFNRQVNGWGFKVRKSQFNFRLFSNGPDYKCYYNQFFLRGLPDLTSRMNRLDKPGKRLPNKLEEPDLYEISRRFPLSEANVSSGSEAPIGNEPSVMPNSYSLTVPHAYKSFCEQSLCEQSQTQTFRFDYNECSSSDEALHITSYASTVPELVSRGSSENKTTQWQPEPRKNFDCLHLKSYSSHPDEHDQRFYQNMDLSLARNNSFVHQESPFGNAPTNPIGCEDDYNRHWKFPGLDESTRPYNKPADAEEENNIIDQQQYMVPSHQKFVRPMKRENNPLYYSVCRDDASQKNETATEQEIYSCSTDYLYDHLGQQYTHWYPAQQQQQQQQHYYSPQHQGHSDMHYTNAFEPKGHNLNFHYAHQSLGSESPHHAHINGTNPYSARSQYHHSEQQQYEGRYIPQAQYVQDTQGFVDAYNIPFEHHVYQSNENYSRNSHCLDHWQHHPSGIETHHEWQAQYMCNHPEQSGTQLHENRAIKSSYVDALFQSCSTDGKTPHD</sequence>
<evidence type="ECO:0000313" key="7">
    <source>
        <dbReference type="EMBL" id="KAL3790220.1"/>
    </source>
</evidence>
<dbReference type="SUPFAM" id="SSF46785">
    <property type="entry name" value="Winged helix' DNA-binding domain"/>
    <property type="match status" value="1"/>
</dbReference>
<dbReference type="InterPro" id="IPR036388">
    <property type="entry name" value="WH-like_DNA-bd_sf"/>
</dbReference>
<dbReference type="GO" id="GO:0005634">
    <property type="term" value="C:nucleus"/>
    <property type="evidence" value="ECO:0007669"/>
    <property type="project" value="UniProtKB-SubCell"/>
</dbReference>
<dbReference type="GO" id="GO:0003677">
    <property type="term" value="F:DNA binding"/>
    <property type="evidence" value="ECO:0007669"/>
    <property type="project" value="UniProtKB-KW"/>
</dbReference>
<comment type="similarity">
    <text evidence="4">Belongs to the HSF family.</text>
</comment>
<evidence type="ECO:0000256" key="4">
    <source>
        <dbReference type="RuleBase" id="RU004020"/>
    </source>
</evidence>
<feature type="region of interest" description="Disordered" evidence="5">
    <location>
        <begin position="472"/>
        <end position="499"/>
    </location>
</feature>
<dbReference type="InterPro" id="IPR000232">
    <property type="entry name" value="HSF_DNA-bd"/>
</dbReference>
<proteinExistence type="inferred from homology"/>
<feature type="domain" description="HSF-type DNA-binding" evidence="6">
    <location>
        <begin position="53"/>
        <end position="157"/>
    </location>
</feature>
<dbReference type="SMART" id="SM00415">
    <property type="entry name" value="HSF"/>
    <property type="match status" value="1"/>
</dbReference>
<evidence type="ECO:0000256" key="1">
    <source>
        <dbReference type="ARBA" id="ARBA00004123"/>
    </source>
</evidence>
<evidence type="ECO:0000256" key="5">
    <source>
        <dbReference type="SAM" id="MobiDB-lite"/>
    </source>
</evidence>
<comment type="subcellular location">
    <subcellularLocation>
        <location evidence="1">Nucleus</location>
    </subcellularLocation>
</comment>
<accession>A0ABD3PQ49</accession>
<feature type="compositionally biased region" description="Polar residues" evidence="5">
    <location>
        <begin position="482"/>
        <end position="491"/>
    </location>
</feature>
<evidence type="ECO:0000259" key="6">
    <source>
        <dbReference type="SMART" id="SM00415"/>
    </source>
</evidence>
<dbReference type="PANTHER" id="PTHR10015">
    <property type="entry name" value="HEAT SHOCK TRANSCRIPTION FACTOR"/>
    <property type="match status" value="1"/>
</dbReference>
<dbReference type="EMBL" id="JABMIG020000131">
    <property type="protein sequence ID" value="KAL3790220.1"/>
    <property type="molecule type" value="Genomic_DNA"/>
</dbReference>
<dbReference type="Proteomes" id="UP001516023">
    <property type="component" value="Unassembled WGS sequence"/>
</dbReference>
<dbReference type="PANTHER" id="PTHR10015:SF206">
    <property type="entry name" value="HSF-TYPE DNA-BINDING DOMAIN-CONTAINING PROTEIN"/>
    <property type="match status" value="1"/>
</dbReference>
<reference evidence="7 8" key="1">
    <citation type="journal article" date="2020" name="G3 (Bethesda)">
        <title>Improved Reference Genome for Cyclotella cryptica CCMP332, a Model for Cell Wall Morphogenesis, Salinity Adaptation, and Lipid Production in Diatoms (Bacillariophyta).</title>
        <authorList>
            <person name="Roberts W.R."/>
            <person name="Downey K.M."/>
            <person name="Ruck E.C."/>
            <person name="Traller J.C."/>
            <person name="Alverson A.J."/>
        </authorList>
    </citation>
    <scope>NUCLEOTIDE SEQUENCE [LARGE SCALE GENOMIC DNA]</scope>
    <source>
        <strain evidence="7 8">CCMP332</strain>
    </source>
</reference>
<comment type="caution">
    <text evidence="7">The sequence shown here is derived from an EMBL/GenBank/DDBJ whole genome shotgun (WGS) entry which is preliminary data.</text>
</comment>
<protein>
    <recommendedName>
        <fullName evidence="6">HSF-type DNA-binding domain-containing protein</fullName>
    </recommendedName>
</protein>
<dbReference type="AlphaFoldDB" id="A0ABD3PQ49"/>
<dbReference type="Gene3D" id="1.10.10.10">
    <property type="entry name" value="Winged helix-like DNA-binding domain superfamily/Winged helix DNA-binding domain"/>
    <property type="match status" value="1"/>
</dbReference>